<comment type="similarity">
    <text evidence="1">Belongs to the PP2C family.</text>
</comment>
<dbReference type="InterPro" id="IPR036457">
    <property type="entry name" value="PPM-type-like_dom_sf"/>
</dbReference>
<keyword evidence="1" id="KW-0479">Metal-binding</keyword>
<evidence type="ECO:0000256" key="2">
    <source>
        <dbReference type="SAM" id="MobiDB-lite"/>
    </source>
</evidence>
<evidence type="ECO:0000313" key="5">
    <source>
        <dbReference type="Proteomes" id="UP000077266"/>
    </source>
</evidence>
<keyword evidence="1" id="KW-0378">Hydrolase</keyword>
<dbReference type="SUPFAM" id="SSF81606">
    <property type="entry name" value="PP2C-like"/>
    <property type="match status" value="1"/>
</dbReference>
<dbReference type="OrthoDB" id="60843at2759"/>
<comment type="cofactor">
    <cofactor evidence="1">
        <name>Mg(2+)</name>
        <dbReference type="ChEBI" id="CHEBI:18420"/>
    </cofactor>
</comment>
<name>A0A165P0W4_EXIGL</name>
<evidence type="ECO:0000259" key="3">
    <source>
        <dbReference type="PROSITE" id="PS51746"/>
    </source>
</evidence>
<accession>A0A165P0W4</accession>
<comment type="cofactor">
    <cofactor evidence="1">
        <name>Mn(2+)</name>
        <dbReference type="ChEBI" id="CHEBI:29035"/>
    </cofactor>
</comment>
<comment type="catalytic activity">
    <reaction evidence="1">
        <text>O-phospho-L-threonyl-[protein] + H2O = L-threonyl-[protein] + phosphate</text>
        <dbReference type="Rhea" id="RHEA:47004"/>
        <dbReference type="Rhea" id="RHEA-COMP:11060"/>
        <dbReference type="Rhea" id="RHEA-COMP:11605"/>
        <dbReference type="ChEBI" id="CHEBI:15377"/>
        <dbReference type="ChEBI" id="CHEBI:30013"/>
        <dbReference type="ChEBI" id="CHEBI:43474"/>
        <dbReference type="ChEBI" id="CHEBI:61977"/>
        <dbReference type="EC" id="3.1.3.16"/>
    </reaction>
</comment>
<evidence type="ECO:0000313" key="4">
    <source>
        <dbReference type="EMBL" id="KZW01488.1"/>
    </source>
</evidence>
<dbReference type="SMART" id="SM00332">
    <property type="entry name" value="PP2Cc"/>
    <property type="match status" value="1"/>
</dbReference>
<dbReference type="InterPro" id="IPR001932">
    <property type="entry name" value="PPM-type_phosphatase-like_dom"/>
</dbReference>
<protein>
    <recommendedName>
        <fullName evidence="1">Protein phosphatase</fullName>
        <ecNumber evidence="1">3.1.3.16</ecNumber>
    </recommendedName>
</protein>
<dbReference type="AlphaFoldDB" id="A0A165P0W4"/>
<feature type="region of interest" description="Disordered" evidence="2">
    <location>
        <begin position="39"/>
        <end position="123"/>
    </location>
</feature>
<feature type="domain" description="PPM-type phosphatase" evidence="3">
    <location>
        <begin position="198"/>
        <end position="515"/>
    </location>
</feature>
<proteinExistence type="inferred from homology"/>
<evidence type="ECO:0000256" key="1">
    <source>
        <dbReference type="RuleBase" id="RU366020"/>
    </source>
</evidence>
<dbReference type="STRING" id="1314781.A0A165P0W4"/>
<keyword evidence="1" id="KW-0464">Manganese</keyword>
<dbReference type="GO" id="GO:0046872">
    <property type="term" value="F:metal ion binding"/>
    <property type="evidence" value="ECO:0007669"/>
    <property type="project" value="UniProtKB-UniRule"/>
</dbReference>
<keyword evidence="1" id="KW-0904">Protein phosphatase</keyword>
<keyword evidence="1" id="KW-0460">Magnesium</keyword>
<feature type="compositionally biased region" description="Pro residues" evidence="2">
    <location>
        <begin position="93"/>
        <end position="119"/>
    </location>
</feature>
<sequence length="575" mass="60667">MSKPPLWAVLPRPRVRARARTLYSPSSFPFTTLHHAHIDGAGMPPMPVTGRPSGSGAGRLQSSPTQSSAQPDGLSPFYVDMPAPGTSPMSQYPQPPPTPPLQQPPPPMQAGPRSLPLPPTSSSLPSAIAAIPPMSYYHQLLAQIPAGGVAPFPSKKTREAFSFDCAAYGIPKQRPRALSPAPPFVASSMTRGLDLATSASVDTDLNLAVQVGEDAYFLLPNALGVSDGVGGWAHRAKGLDTPVPSPGGPSASALFSRRLMHFCADEISALSPLPETWSSPGLANPATPVSASHPQEDAHSTDLLEPVAVLQRAYTRAVSLSHADHSLCGSSTALLAILLGDELRVAHLGDCALCLVRNGEMVFRSEEQQWKFNHPLQLGPSSSTVPSDAQSIVLKVQPDDIVILSSDGMSDNLWDEDVLDEVQKFASDVNDTSLGPAASTIRKHTMPALLSEALCSRAKRASESRPARHPVRTLEPVVDARDLDCDLPFARRAREEGIKFSGGKADDISVLVAMISSKEGADASSDVEGSRTSRAASPTAMRGPVFGWATAAPPTFAKSGAGFSSNLTFLTGWSQ</sequence>
<dbReference type="PROSITE" id="PS51746">
    <property type="entry name" value="PPM_2"/>
    <property type="match status" value="1"/>
</dbReference>
<dbReference type="Gene3D" id="3.60.40.10">
    <property type="entry name" value="PPM-type phosphatase domain"/>
    <property type="match status" value="2"/>
</dbReference>
<dbReference type="InParanoid" id="A0A165P0W4"/>
<reference evidence="4 5" key="1">
    <citation type="journal article" date="2016" name="Mol. Biol. Evol.">
        <title>Comparative Genomics of Early-Diverging Mushroom-Forming Fungi Provides Insights into the Origins of Lignocellulose Decay Capabilities.</title>
        <authorList>
            <person name="Nagy L.G."/>
            <person name="Riley R."/>
            <person name="Tritt A."/>
            <person name="Adam C."/>
            <person name="Daum C."/>
            <person name="Floudas D."/>
            <person name="Sun H."/>
            <person name="Yadav J.S."/>
            <person name="Pangilinan J."/>
            <person name="Larsson K.H."/>
            <person name="Matsuura K."/>
            <person name="Barry K."/>
            <person name="Labutti K."/>
            <person name="Kuo R."/>
            <person name="Ohm R.A."/>
            <person name="Bhattacharya S.S."/>
            <person name="Shirouzu T."/>
            <person name="Yoshinaga Y."/>
            <person name="Martin F.M."/>
            <person name="Grigoriev I.V."/>
            <person name="Hibbett D.S."/>
        </authorList>
    </citation>
    <scope>NUCLEOTIDE SEQUENCE [LARGE SCALE GENOMIC DNA]</scope>
    <source>
        <strain evidence="4 5">HHB12029</strain>
    </source>
</reference>
<keyword evidence="5" id="KW-1185">Reference proteome</keyword>
<comment type="catalytic activity">
    <reaction evidence="1">
        <text>O-phospho-L-seryl-[protein] + H2O = L-seryl-[protein] + phosphate</text>
        <dbReference type="Rhea" id="RHEA:20629"/>
        <dbReference type="Rhea" id="RHEA-COMP:9863"/>
        <dbReference type="Rhea" id="RHEA-COMP:11604"/>
        <dbReference type="ChEBI" id="CHEBI:15377"/>
        <dbReference type="ChEBI" id="CHEBI:29999"/>
        <dbReference type="ChEBI" id="CHEBI:43474"/>
        <dbReference type="ChEBI" id="CHEBI:83421"/>
        <dbReference type="EC" id="3.1.3.16"/>
    </reaction>
</comment>
<dbReference type="GO" id="GO:0004722">
    <property type="term" value="F:protein serine/threonine phosphatase activity"/>
    <property type="evidence" value="ECO:0007669"/>
    <property type="project" value="UniProtKB-EC"/>
</dbReference>
<dbReference type="PANTHER" id="PTHR12320">
    <property type="entry name" value="PROTEIN PHOSPHATASE 2C"/>
    <property type="match status" value="1"/>
</dbReference>
<dbReference type="SMART" id="SM00331">
    <property type="entry name" value="PP2C_SIG"/>
    <property type="match status" value="1"/>
</dbReference>
<dbReference type="Proteomes" id="UP000077266">
    <property type="component" value="Unassembled WGS sequence"/>
</dbReference>
<dbReference type="Pfam" id="PF13672">
    <property type="entry name" value="PP2C_2"/>
    <property type="match status" value="1"/>
</dbReference>
<feature type="compositionally biased region" description="Polar residues" evidence="2">
    <location>
        <begin position="60"/>
        <end position="70"/>
    </location>
</feature>
<gene>
    <name evidence="4" type="ORF">EXIGLDRAFT_760699</name>
</gene>
<dbReference type="PANTHER" id="PTHR12320:SF84">
    <property type="entry name" value="PROTEIN PHOSPHATASE"/>
    <property type="match status" value="1"/>
</dbReference>
<dbReference type="InterPro" id="IPR039123">
    <property type="entry name" value="PPTC7"/>
</dbReference>
<dbReference type="EC" id="3.1.3.16" evidence="1"/>
<dbReference type="EMBL" id="KV425893">
    <property type="protein sequence ID" value="KZW01488.1"/>
    <property type="molecule type" value="Genomic_DNA"/>
</dbReference>
<organism evidence="4 5">
    <name type="scientific">Exidia glandulosa HHB12029</name>
    <dbReference type="NCBI Taxonomy" id="1314781"/>
    <lineage>
        <taxon>Eukaryota</taxon>
        <taxon>Fungi</taxon>
        <taxon>Dikarya</taxon>
        <taxon>Basidiomycota</taxon>
        <taxon>Agaricomycotina</taxon>
        <taxon>Agaricomycetes</taxon>
        <taxon>Auriculariales</taxon>
        <taxon>Exidiaceae</taxon>
        <taxon>Exidia</taxon>
    </lineage>
</organism>